<dbReference type="GO" id="GO:0003697">
    <property type="term" value="F:single-stranded DNA binding"/>
    <property type="evidence" value="ECO:0007669"/>
    <property type="project" value="UniProtKB-UniRule"/>
</dbReference>
<dbReference type="InterPro" id="IPR042174">
    <property type="entry name" value="RecF_2"/>
</dbReference>
<dbReference type="GO" id="GO:0006302">
    <property type="term" value="P:double-strand break repair"/>
    <property type="evidence" value="ECO:0007669"/>
    <property type="project" value="TreeGrafter"/>
</dbReference>
<dbReference type="GO" id="GO:0005524">
    <property type="term" value="F:ATP binding"/>
    <property type="evidence" value="ECO:0007669"/>
    <property type="project" value="UniProtKB-UniRule"/>
</dbReference>
<evidence type="ECO:0000313" key="15">
    <source>
        <dbReference type="EMBL" id="RQD73913.1"/>
    </source>
</evidence>
<evidence type="ECO:0000256" key="10">
    <source>
        <dbReference type="ARBA" id="ARBA00023204"/>
    </source>
</evidence>
<comment type="subcellular location">
    <subcellularLocation>
        <location evidence="1 12 13">Cytoplasm</location>
    </subcellularLocation>
</comment>
<evidence type="ECO:0000256" key="13">
    <source>
        <dbReference type="RuleBase" id="RU000578"/>
    </source>
</evidence>
<reference evidence="15 16" key="1">
    <citation type="submission" date="2018-08" db="EMBL/GenBank/DDBJ databases">
        <title>The metabolism and importance of syntrophic acetate oxidation coupled to methane or sulfide production in haloalkaline environments.</title>
        <authorList>
            <person name="Timmers P.H.A."/>
            <person name="Vavourakis C.D."/>
            <person name="Sorokin D.Y."/>
            <person name="Sinninghe Damste J.S."/>
            <person name="Muyzer G."/>
            <person name="Stams A.J.M."/>
            <person name="Plugge C.M."/>
        </authorList>
    </citation>
    <scope>NUCLEOTIDE SEQUENCE [LARGE SCALE GENOMIC DNA]</scope>
    <source>
        <strain evidence="15">MSAO_Bac1</strain>
    </source>
</reference>
<evidence type="ECO:0000256" key="3">
    <source>
        <dbReference type="ARBA" id="ARBA00020170"/>
    </source>
</evidence>
<evidence type="ECO:0000256" key="6">
    <source>
        <dbReference type="ARBA" id="ARBA00022741"/>
    </source>
</evidence>
<dbReference type="GO" id="GO:0009432">
    <property type="term" value="P:SOS response"/>
    <property type="evidence" value="ECO:0007669"/>
    <property type="project" value="UniProtKB-UniRule"/>
</dbReference>
<dbReference type="Pfam" id="PF02463">
    <property type="entry name" value="SMC_N"/>
    <property type="match status" value="1"/>
</dbReference>
<feature type="binding site" evidence="12">
    <location>
        <begin position="30"/>
        <end position="37"/>
    </location>
    <ligand>
        <name>ATP</name>
        <dbReference type="ChEBI" id="CHEBI:30616"/>
    </ligand>
</feature>
<evidence type="ECO:0000256" key="9">
    <source>
        <dbReference type="ARBA" id="ARBA00023125"/>
    </source>
</evidence>
<dbReference type="AlphaFoldDB" id="A0A424YBG6"/>
<evidence type="ECO:0000259" key="14">
    <source>
        <dbReference type="Pfam" id="PF02463"/>
    </source>
</evidence>
<comment type="similarity">
    <text evidence="2 12 13">Belongs to the RecF family.</text>
</comment>
<protein>
    <recommendedName>
        <fullName evidence="3 12">DNA replication and repair protein RecF</fullName>
    </recommendedName>
</protein>
<keyword evidence="7 12" id="KW-0227">DNA damage</keyword>
<comment type="caution">
    <text evidence="15">The sequence shown here is derived from an EMBL/GenBank/DDBJ whole genome shotgun (WGS) entry which is preliminary data.</text>
</comment>
<gene>
    <name evidence="12 15" type="primary">recF</name>
    <name evidence="15" type="ORF">D5R97_08575</name>
</gene>
<dbReference type="PROSITE" id="PS00617">
    <property type="entry name" value="RECF_1"/>
    <property type="match status" value="1"/>
</dbReference>
<dbReference type="PANTHER" id="PTHR32182">
    <property type="entry name" value="DNA REPLICATION AND REPAIR PROTEIN RECF"/>
    <property type="match status" value="1"/>
</dbReference>
<dbReference type="GO" id="GO:0000731">
    <property type="term" value="P:DNA synthesis involved in DNA repair"/>
    <property type="evidence" value="ECO:0007669"/>
    <property type="project" value="TreeGrafter"/>
</dbReference>
<dbReference type="InterPro" id="IPR003395">
    <property type="entry name" value="RecF/RecN/SMC_N"/>
</dbReference>
<dbReference type="NCBIfam" id="TIGR00611">
    <property type="entry name" value="recf"/>
    <property type="match status" value="1"/>
</dbReference>
<dbReference type="Gene3D" id="1.20.1050.90">
    <property type="entry name" value="RecF/RecN/SMC, N-terminal domain"/>
    <property type="match status" value="1"/>
</dbReference>
<keyword evidence="9 12" id="KW-0238">DNA-binding</keyword>
<dbReference type="Proteomes" id="UP000285138">
    <property type="component" value="Unassembled WGS sequence"/>
</dbReference>
<evidence type="ECO:0000256" key="2">
    <source>
        <dbReference type="ARBA" id="ARBA00008016"/>
    </source>
</evidence>
<dbReference type="EMBL" id="QZAA01000231">
    <property type="protein sequence ID" value="RQD73913.1"/>
    <property type="molecule type" value="Genomic_DNA"/>
</dbReference>
<evidence type="ECO:0000256" key="12">
    <source>
        <dbReference type="HAMAP-Rule" id="MF_00365"/>
    </source>
</evidence>
<sequence>MHLKKLSLINFRNYIKEEVSFDPHLNIFLGDNGQGKTNLLEAIYFLSGGKSNRTRQDKELINWEKDLFTLRGIYESKKGSGSINILNPRGDRKRYKLNGIEKRENSGEIKAVLFSPDDLNLIKGSPSLRRNFLDREGSQIFPLYSYNLKKYNKVLRQRNKLLKLNMIGDKYLEPWDRQLIEYGSFIVKKRLEIINKMSMLSRLIYRRLTQGRENFQISYFSEMGFQGEDSLEKIRDILENSLHKKREEEIRYGATLLGPHRDDLHVFVEGQEARLYGSQGQQRTGILSLKMAILEIIKGYWGEYPLLLLDDVFSELDEERRDYLVKEIKNGMQTFITSTREKNISPGLEKWATKFLIHKGECHPLPHGKNIRFSG</sequence>
<evidence type="ECO:0000256" key="11">
    <source>
        <dbReference type="ARBA" id="ARBA00023236"/>
    </source>
</evidence>
<evidence type="ECO:0000256" key="5">
    <source>
        <dbReference type="ARBA" id="ARBA00022705"/>
    </source>
</evidence>
<dbReference type="PANTHER" id="PTHR32182:SF0">
    <property type="entry name" value="DNA REPLICATION AND REPAIR PROTEIN RECF"/>
    <property type="match status" value="1"/>
</dbReference>
<dbReference type="PROSITE" id="PS00618">
    <property type="entry name" value="RECF_2"/>
    <property type="match status" value="1"/>
</dbReference>
<comment type="function">
    <text evidence="12 13">The RecF protein is involved in DNA metabolism; it is required for DNA replication and normal SOS inducibility. RecF binds preferentially to single-stranded, linear DNA. It also seems to bind ATP.</text>
</comment>
<keyword evidence="4 12" id="KW-0963">Cytoplasm</keyword>
<keyword evidence="8 12" id="KW-0067">ATP-binding</keyword>
<proteinExistence type="inferred from homology"/>
<feature type="domain" description="RecF/RecN/SMC N-terminal" evidence="14">
    <location>
        <begin position="2"/>
        <end position="344"/>
    </location>
</feature>
<dbReference type="Gene3D" id="3.40.50.300">
    <property type="entry name" value="P-loop containing nucleotide triphosphate hydrolases"/>
    <property type="match status" value="1"/>
</dbReference>
<dbReference type="InterPro" id="IPR001238">
    <property type="entry name" value="DNA-binding_RecF"/>
</dbReference>
<keyword evidence="5 12" id="KW-0235">DNA replication</keyword>
<dbReference type="InterPro" id="IPR018078">
    <property type="entry name" value="DNA-binding_RecF_CS"/>
</dbReference>
<dbReference type="InterPro" id="IPR027417">
    <property type="entry name" value="P-loop_NTPase"/>
</dbReference>
<keyword evidence="10 12" id="KW-0234">DNA repair</keyword>
<dbReference type="GO" id="GO:0005737">
    <property type="term" value="C:cytoplasm"/>
    <property type="evidence" value="ECO:0007669"/>
    <property type="project" value="UniProtKB-SubCell"/>
</dbReference>
<accession>A0A424YBG6</accession>
<evidence type="ECO:0000256" key="4">
    <source>
        <dbReference type="ARBA" id="ARBA00022490"/>
    </source>
</evidence>
<evidence type="ECO:0000256" key="8">
    <source>
        <dbReference type="ARBA" id="ARBA00022840"/>
    </source>
</evidence>
<dbReference type="HAMAP" id="MF_00365">
    <property type="entry name" value="RecF"/>
    <property type="match status" value="1"/>
</dbReference>
<name>A0A424YBG6_9FIRM</name>
<keyword evidence="11 12" id="KW-0742">SOS response</keyword>
<evidence type="ECO:0000256" key="7">
    <source>
        <dbReference type="ARBA" id="ARBA00022763"/>
    </source>
</evidence>
<dbReference type="GO" id="GO:0006260">
    <property type="term" value="P:DNA replication"/>
    <property type="evidence" value="ECO:0007669"/>
    <property type="project" value="UniProtKB-UniRule"/>
</dbReference>
<evidence type="ECO:0000313" key="16">
    <source>
        <dbReference type="Proteomes" id="UP000285138"/>
    </source>
</evidence>
<organism evidence="15 16">
    <name type="scientific">Candidatus Syntrophonatronum acetioxidans</name>
    <dbReference type="NCBI Taxonomy" id="1795816"/>
    <lineage>
        <taxon>Bacteria</taxon>
        <taxon>Bacillati</taxon>
        <taxon>Bacillota</taxon>
        <taxon>Clostridia</taxon>
        <taxon>Eubacteriales</taxon>
        <taxon>Syntrophomonadaceae</taxon>
        <taxon>Candidatus Syntrophonatronum</taxon>
    </lineage>
</organism>
<evidence type="ECO:0000256" key="1">
    <source>
        <dbReference type="ARBA" id="ARBA00004496"/>
    </source>
</evidence>
<keyword evidence="6 12" id="KW-0547">Nucleotide-binding</keyword>
<dbReference type="SUPFAM" id="SSF52540">
    <property type="entry name" value="P-loop containing nucleoside triphosphate hydrolases"/>
    <property type="match status" value="1"/>
</dbReference>